<dbReference type="EMBL" id="BEHT01000036">
    <property type="protein sequence ID" value="GBC99736.1"/>
    <property type="molecule type" value="Genomic_DNA"/>
</dbReference>
<sequence>MFVDSFMLAAVTRELAAFKGSVVQQVRPVAPFQVALALRGRDRQRRWLTLSAHTRYAHVSWQETPLPNAATDHADTLRFAETLERTLQRARLLGAEQVDFDRLIALRFVAVTPLGERRSLTLWCEIMGKHSNLVLVDEERQVVVDALKRLSTTQNRYREVRPGCPYIRPPTGERRNPLSVSHAELEQIAARQPMADASDWAKWLFGVSEPLLALMQEQVAAPLTQPTAFWQALQWLRVVLTHGAFALTVWRRADGTVFACYPLPKQDGQPPFSDCPPDLIAERVEAFGPALAAWLNALMQREAVEQRRRSLLSELQRQQAGVEQQLQELQRRWDEAQDAERYRKWGELLLTYAHAVPEGATEAVLTDYDTDPPQTVRVPLPDGKTPVEAAQHYFALYRKLKNAAATLPSVMDRLRQRVFELQQQIERLKAAPDAAVQSWRSQTTPASSSATPADAPVQRDGDFWRFVVANGYEVWVGRNAEVNMRLLRLARPDDVWLHVKGAPGSHALLRVKKRGEEVPHTALEQAAQIAAYFSPRRTAAWVEVDYTRARYVRPVKGQKGLALYTHFKTLVVEPQLPPQHRHG</sequence>
<dbReference type="Proteomes" id="UP000236173">
    <property type="component" value="Unassembled WGS sequence"/>
</dbReference>
<evidence type="ECO:0000259" key="3">
    <source>
        <dbReference type="Pfam" id="PF05670"/>
    </source>
</evidence>
<organism evidence="4 5">
    <name type="scientific">Candidatus Fervidibacter japonicus</name>
    <dbReference type="NCBI Taxonomy" id="2035412"/>
    <lineage>
        <taxon>Bacteria</taxon>
        <taxon>Candidatus Fervidibacterota</taxon>
        <taxon>Candidatus Fervidibacter</taxon>
    </lineage>
</organism>
<dbReference type="AlphaFoldDB" id="A0A2H5XEX4"/>
<evidence type="ECO:0000313" key="5">
    <source>
        <dbReference type="Proteomes" id="UP000236173"/>
    </source>
</evidence>
<dbReference type="PANTHER" id="PTHR15239:SF6">
    <property type="entry name" value="RIBOSOME QUALITY CONTROL COMPLEX SUBUNIT NEMF"/>
    <property type="match status" value="1"/>
</dbReference>
<proteinExistence type="predicted"/>
<dbReference type="GO" id="GO:0043023">
    <property type="term" value="F:ribosomal large subunit binding"/>
    <property type="evidence" value="ECO:0007669"/>
    <property type="project" value="TreeGrafter"/>
</dbReference>
<accession>A0A2H5XEX4</accession>
<keyword evidence="1" id="KW-0175">Coiled coil</keyword>
<comment type="caution">
    <text evidence="4">The sequence shown here is derived from an EMBL/GenBank/DDBJ whole genome shotgun (WGS) entry which is preliminary data.</text>
</comment>
<dbReference type="GO" id="GO:0072344">
    <property type="term" value="P:rescue of stalled ribosome"/>
    <property type="evidence" value="ECO:0007669"/>
    <property type="project" value="TreeGrafter"/>
</dbReference>
<feature type="compositionally biased region" description="Low complexity" evidence="2">
    <location>
        <begin position="443"/>
        <end position="455"/>
    </location>
</feature>
<evidence type="ECO:0000313" key="4">
    <source>
        <dbReference type="EMBL" id="GBC99736.1"/>
    </source>
</evidence>
<dbReference type="InterPro" id="IPR051608">
    <property type="entry name" value="RQC_Subunit_NEMF"/>
</dbReference>
<dbReference type="GO" id="GO:0000049">
    <property type="term" value="F:tRNA binding"/>
    <property type="evidence" value="ECO:0007669"/>
    <property type="project" value="TreeGrafter"/>
</dbReference>
<dbReference type="Gene3D" id="2.30.310.10">
    <property type="entry name" value="ibrinogen binding protein from staphylococcus aureus domain"/>
    <property type="match status" value="1"/>
</dbReference>
<feature type="coiled-coil region" evidence="1">
    <location>
        <begin position="312"/>
        <end position="339"/>
    </location>
</feature>
<name>A0A2H5XEX4_9BACT</name>
<feature type="domain" description="NFACT RNA-binding" evidence="3">
    <location>
        <begin position="463"/>
        <end position="552"/>
    </location>
</feature>
<reference evidence="5" key="1">
    <citation type="submission" date="2017-09" db="EMBL/GenBank/DDBJ databases">
        <title>Metaegenomics of thermophilic ammonia-oxidizing enrichment culture.</title>
        <authorList>
            <person name="Kato S."/>
            <person name="Suzuki K."/>
        </authorList>
    </citation>
    <scope>NUCLEOTIDE SEQUENCE [LARGE SCALE GENOMIC DNA]</scope>
</reference>
<evidence type="ECO:0000256" key="1">
    <source>
        <dbReference type="SAM" id="Coils"/>
    </source>
</evidence>
<dbReference type="PANTHER" id="PTHR15239">
    <property type="entry name" value="NUCLEAR EXPORT MEDIATOR FACTOR NEMF"/>
    <property type="match status" value="1"/>
</dbReference>
<dbReference type="GO" id="GO:1990112">
    <property type="term" value="C:RQC complex"/>
    <property type="evidence" value="ECO:0007669"/>
    <property type="project" value="TreeGrafter"/>
</dbReference>
<dbReference type="Pfam" id="PF05833">
    <property type="entry name" value="NFACT_N"/>
    <property type="match status" value="1"/>
</dbReference>
<evidence type="ECO:0000256" key="2">
    <source>
        <dbReference type="SAM" id="MobiDB-lite"/>
    </source>
</evidence>
<dbReference type="InterPro" id="IPR008532">
    <property type="entry name" value="NFACT_RNA-bd"/>
</dbReference>
<dbReference type="Pfam" id="PF05670">
    <property type="entry name" value="NFACT-R_1"/>
    <property type="match status" value="1"/>
</dbReference>
<protein>
    <recommendedName>
        <fullName evidence="3">NFACT RNA-binding domain-containing protein</fullName>
    </recommendedName>
</protein>
<feature type="region of interest" description="Disordered" evidence="2">
    <location>
        <begin position="434"/>
        <end position="455"/>
    </location>
</feature>
<gene>
    <name evidence="4" type="ORF">HRbin17_02267</name>
</gene>